<evidence type="ECO:0000256" key="8">
    <source>
        <dbReference type="ARBA" id="ARBA00023010"/>
    </source>
</evidence>
<dbReference type="GO" id="GO:0015450">
    <property type="term" value="F:protein-transporting ATPase activity"/>
    <property type="evidence" value="ECO:0007669"/>
    <property type="project" value="InterPro"/>
</dbReference>
<dbReference type="GO" id="GO:0065002">
    <property type="term" value="P:intracellular protein transmembrane transport"/>
    <property type="evidence" value="ECO:0007669"/>
    <property type="project" value="UniProtKB-UniRule"/>
</dbReference>
<comment type="subcellular location">
    <subcellularLocation>
        <location evidence="1 10">Cell membrane</location>
        <topology evidence="1 10">Multi-pass membrane protein</topology>
    </subcellularLocation>
</comment>
<dbReference type="RefSeq" id="WP_183858097.1">
    <property type="nucleotide sequence ID" value="NZ_JACHOO010000009.1"/>
</dbReference>
<evidence type="ECO:0000256" key="3">
    <source>
        <dbReference type="ARBA" id="ARBA00022475"/>
    </source>
</evidence>
<keyword evidence="15" id="KW-1185">Reference proteome</keyword>
<evidence type="ECO:0000259" key="13">
    <source>
        <dbReference type="Pfam" id="PF22599"/>
    </source>
</evidence>
<reference evidence="14 15" key="1">
    <citation type="submission" date="2020-08" db="EMBL/GenBank/DDBJ databases">
        <title>Genomic Encyclopedia of Type Strains, Phase IV (KMG-IV): sequencing the most valuable type-strain genomes for metagenomic binning, comparative biology and taxonomic classification.</title>
        <authorList>
            <person name="Goeker M."/>
        </authorList>
    </citation>
    <scope>NUCLEOTIDE SEQUENCE [LARGE SCALE GENOMIC DNA]</scope>
    <source>
        <strain evidence="14 15">DSM 16268</strain>
    </source>
</reference>
<evidence type="ECO:0000259" key="11">
    <source>
        <dbReference type="Pfam" id="PF02355"/>
    </source>
</evidence>
<feature type="domain" description="Protein export membrane protein SecD/SecF C-terminal" evidence="11">
    <location>
        <begin position="354"/>
        <end position="517"/>
    </location>
</feature>
<evidence type="ECO:0000256" key="7">
    <source>
        <dbReference type="ARBA" id="ARBA00022989"/>
    </source>
</evidence>
<keyword evidence="2 10" id="KW-0813">Transport</keyword>
<keyword evidence="5 10" id="KW-0812">Transmembrane</keyword>
<dbReference type="InterPro" id="IPR055344">
    <property type="entry name" value="SecD_SecF_C_bact"/>
</dbReference>
<dbReference type="AlphaFoldDB" id="A0A7W9FPU2"/>
<dbReference type="Proteomes" id="UP000523821">
    <property type="component" value="Unassembled WGS sequence"/>
</dbReference>
<evidence type="ECO:0000259" key="12">
    <source>
        <dbReference type="Pfam" id="PF21760"/>
    </source>
</evidence>
<feature type="domain" description="Protein translocase subunit SecDF P1" evidence="12">
    <location>
        <begin position="164"/>
        <end position="222"/>
    </location>
</feature>
<dbReference type="NCBIfam" id="TIGR01129">
    <property type="entry name" value="secD"/>
    <property type="match status" value="1"/>
</dbReference>
<keyword evidence="9 10" id="KW-0472">Membrane</keyword>
<accession>A0A7W9FPU2</accession>
<dbReference type="PANTHER" id="PTHR30081:SF1">
    <property type="entry name" value="PROTEIN TRANSLOCASE SUBUNIT SECD"/>
    <property type="match status" value="1"/>
</dbReference>
<comment type="function">
    <text evidence="10">Part of the Sec protein translocase complex. Interacts with the SecYEG preprotein conducting channel. SecDF uses the proton motive force (PMF) to complete protein translocation after the ATP-dependent function of SecA.</text>
</comment>
<dbReference type="Gene3D" id="1.20.1640.10">
    <property type="entry name" value="Multidrug efflux transporter AcrB transmembrane domain"/>
    <property type="match status" value="1"/>
</dbReference>
<evidence type="ECO:0000256" key="6">
    <source>
        <dbReference type="ARBA" id="ARBA00022927"/>
    </source>
</evidence>
<dbReference type="Pfam" id="PF22599">
    <property type="entry name" value="SecDF_P1_head"/>
    <property type="match status" value="1"/>
</dbReference>
<name>A0A7W9FPU2_9HYPH</name>
<proteinExistence type="inferred from homology"/>
<dbReference type="NCBIfam" id="TIGR00916">
    <property type="entry name" value="2A0604s01"/>
    <property type="match status" value="1"/>
</dbReference>
<protein>
    <recommendedName>
        <fullName evidence="10">Protein translocase subunit SecD</fullName>
    </recommendedName>
</protein>
<evidence type="ECO:0000313" key="15">
    <source>
        <dbReference type="Proteomes" id="UP000523821"/>
    </source>
</evidence>
<keyword evidence="8 10" id="KW-0811">Translocation</keyword>
<evidence type="ECO:0000256" key="5">
    <source>
        <dbReference type="ARBA" id="ARBA00022692"/>
    </source>
</evidence>
<feature type="transmembrane region" description="Helical" evidence="10">
    <location>
        <begin position="402"/>
        <end position="421"/>
    </location>
</feature>
<keyword evidence="7 10" id="KW-1133">Transmembrane helix</keyword>
<feature type="domain" description="SecDF P1 head subdomain" evidence="13">
    <location>
        <begin position="241"/>
        <end position="352"/>
    </location>
</feature>
<dbReference type="GO" id="GO:0043952">
    <property type="term" value="P:protein transport by the Sec complex"/>
    <property type="evidence" value="ECO:0007669"/>
    <property type="project" value="UniProtKB-UniRule"/>
</dbReference>
<gene>
    <name evidence="10" type="primary">secD</name>
    <name evidence="14" type="ORF">GGQ63_003748</name>
</gene>
<evidence type="ECO:0000256" key="10">
    <source>
        <dbReference type="HAMAP-Rule" id="MF_01463"/>
    </source>
</evidence>
<organism evidence="14 15">
    <name type="scientific">Prosthecomicrobium pneumaticum</name>
    <dbReference type="NCBI Taxonomy" id="81895"/>
    <lineage>
        <taxon>Bacteria</taxon>
        <taxon>Pseudomonadati</taxon>
        <taxon>Pseudomonadota</taxon>
        <taxon>Alphaproteobacteria</taxon>
        <taxon>Hyphomicrobiales</taxon>
        <taxon>Kaistiaceae</taxon>
        <taxon>Prosthecomicrobium</taxon>
    </lineage>
</organism>
<dbReference type="GO" id="GO:0006605">
    <property type="term" value="P:protein targeting"/>
    <property type="evidence" value="ECO:0007669"/>
    <property type="project" value="UniProtKB-UniRule"/>
</dbReference>
<dbReference type="HAMAP" id="MF_01463_B">
    <property type="entry name" value="SecD_B"/>
    <property type="match status" value="1"/>
</dbReference>
<comment type="caution">
    <text evidence="14">The sequence shown here is derived from an EMBL/GenBank/DDBJ whole genome shotgun (WGS) entry which is preliminary data.</text>
</comment>
<comment type="caution">
    <text evidence="10">Lacks conserved residue(s) required for the propagation of feature annotation.</text>
</comment>
<dbReference type="FunFam" id="1.20.1640.10:FF:000004">
    <property type="entry name" value="Protein translocase subunit SecD"/>
    <property type="match status" value="1"/>
</dbReference>
<dbReference type="GO" id="GO:0005886">
    <property type="term" value="C:plasma membrane"/>
    <property type="evidence" value="ECO:0007669"/>
    <property type="project" value="UniProtKB-SubCell"/>
</dbReference>
<feature type="transmembrane region" description="Helical" evidence="10">
    <location>
        <begin position="375"/>
        <end position="395"/>
    </location>
</feature>
<evidence type="ECO:0000256" key="9">
    <source>
        <dbReference type="ARBA" id="ARBA00023136"/>
    </source>
</evidence>
<feature type="transmembrane region" description="Helical" evidence="10">
    <location>
        <begin position="469"/>
        <end position="491"/>
    </location>
</feature>
<dbReference type="FunFam" id="3.30.1360.200:FF:000002">
    <property type="entry name" value="Preprotein translocase subunit SecD"/>
    <property type="match status" value="1"/>
</dbReference>
<dbReference type="Gene3D" id="3.30.70.3400">
    <property type="match status" value="1"/>
</dbReference>
<dbReference type="Pfam" id="PF02355">
    <property type="entry name" value="SecD_SecF_C"/>
    <property type="match status" value="1"/>
</dbReference>
<dbReference type="InterPro" id="IPR048634">
    <property type="entry name" value="SecD_SecF_C"/>
</dbReference>
<dbReference type="PANTHER" id="PTHR30081">
    <property type="entry name" value="PROTEIN-EXPORT MEMBRANE PROTEIN SEC"/>
    <property type="match status" value="1"/>
</dbReference>
<evidence type="ECO:0000256" key="1">
    <source>
        <dbReference type="ARBA" id="ARBA00004651"/>
    </source>
</evidence>
<evidence type="ECO:0000256" key="4">
    <source>
        <dbReference type="ARBA" id="ARBA00022519"/>
    </source>
</evidence>
<evidence type="ECO:0000256" key="2">
    <source>
        <dbReference type="ARBA" id="ARBA00022448"/>
    </source>
</evidence>
<sequence length="535" mass="57616">MLHFARWKVVAIFVVVFAAALAVLPNFFSKSTVESWPSWLPARQIVLGLDLQGGAYLLYEVDRADYVQKRMRTLTSEVRRALLEEPRIGYTGLGTQGQAVQLRLRDPSQIELARTRLTPLQNPLNNTLLGGSAVNEFDLSIGDDGLVRFSYSQQGLTQRVRQIVDQSTEVIARRIDQLGTVEPSIQRQGEDRILVEAPGLGDPQRLKELVGQTAQMTFHLVDTTVATSQAEAARKPNTLILPSAEDPNVSYVVEESALLTGEDLADAQAAFDHQTNEPIVSFRLNTSGARTFGTVTTQNIGRPFAIVLDEKVISAPVIRSAITGGSGQISGGFSIEQANDLAILLRAGSLPAKLDIVEERTIGPGLGADSIRAGAIASVIGTALVCVFMVAVYGVFGWIANIAVIVNVLLVFAVVTLLGATLSLPGIAGIVLTVGTAVDSNVLIYERIREEARAGRSAISSIDIGFQRALGTILDANLTTLIAAVTLFYLGSGPIRGFAVTHAIGVLTTMFTAFTFTRLVVALWVRWRRPTKITL</sequence>
<evidence type="ECO:0000313" key="14">
    <source>
        <dbReference type="EMBL" id="MBB5754660.1"/>
    </source>
</evidence>
<feature type="transmembrane region" description="Helical" evidence="10">
    <location>
        <begin position="503"/>
        <end position="525"/>
    </location>
</feature>
<comment type="similarity">
    <text evidence="10">Belongs to the SecD/SecF family. SecD subfamily.</text>
</comment>
<dbReference type="InterPro" id="IPR005791">
    <property type="entry name" value="SecD"/>
</dbReference>
<dbReference type="InterPro" id="IPR054384">
    <property type="entry name" value="SecDF_P1_head"/>
</dbReference>
<dbReference type="SUPFAM" id="SSF82866">
    <property type="entry name" value="Multidrug efflux transporter AcrB transmembrane domain"/>
    <property type="match status" value="1"/>
</dbReference>
<keyword evidence="4" id="KW-0997">Cell inner membrane</keyword>
<keyword evidence="6 10" id="KW-0653">Protein transport</keyword>
<feature type="transmembrane region" description="Helical" evidence="10">
    <location>
        <begin position="427"/>
        <end position="448"/>
    </location>
</feature>
<dbReference type="Gene3D" id="3.30.1360.200">
    <property type="match status" value="1"/>
</dbReference>
<comment type="subunit">
    <text evidence="10">Forms a complex with SecF. Part of the essential Sec protein translocation apparatus which comprises SecA, SecYEG and auxiliary proteins SecDF-YajC and YidC.</text>
</comment>
<dbReference type="InterPro" id="IPR022813">
    <property type="entry name" value="SecD/SecF_arch_bac"/>
</dbReference>
<dbReference type="Pfam" id="PF21760">
    <property type="entry name" value="SecD_1st"/>
    <property type="match status" value="1"/>
</dbReference>
<dbReference type="EMBL" id="JACHOO010000009">
    <property type="protein sequence ID" value="MBB5754660.1"/>
    <property type="molecule type" value="Genomic_DNA"/>
</dbReference>
<dbReference type="InterPro" id="IPR048631">
    <property type="entry name" value="SecD_1st"/>
</dbReference>
<keyword evidence="3 10" id="KW-1003">Cell membrane</keyword>